<proteinExistence type="predicted"/>
<name>A0A8J8NDT9_HALGN</name>
<organism evidence="1 2">
    <name type="scientific">Halteria grandinella</name>
    <dbReference type="NCBI Taxonomy" id="5974"/>
    <lineage>
        <taxon>Eukaryota</taxon>
        <taxon>Sar</taxon>
        <taxon>Alveolata</taxon>
        <taxon>Ciliophora</taxon>
        <taxon>Intramacronucleata</taxon>
        <taxon>Spirotrichea</taxon>
        <taxon>Stichotrichia</taxon>
        <taxon>Sporadotrichida</taxon>
        <taxon>Halteriidae</taxon>
        <taxon>Halteria</taxon>
    </lineage>
</organism>
<evidence type="ECO:0000313" key="2">
    <source>
        <dbReference type="Proteomes" id="UP000785679"/>
    </source>
</evidence>
<dbReference type="Proteomes" id="UP000785679">
    <property type="component" value="Unassembled WGS sequence"/>
</dbReference>
<reference evidence="1" key="1">
    <citation type="submission" date="2019-06" db="EMBL/GenBank/DDBJ databases">
        <authorList>
            <person name="Zheng W."/>
        </authorList>
    </citation>
    <scope>NUCLEOTIDE SEQUENCE</scope>
    <source>
        <strain evidence="1">QDHG01</strain>
    </source>
</reference>
<accession>A0A8J8NDT9</accession>
<dbReference type="AlphaFoldDB" id="A0A8J8NDT9"/>
<gene>
    <name evidence="1" type="ORF">FGO68_gene14697</name>
</gene>
<keyword evidence="2" id="KW-1185">Reference proteome</keyword>
<comment type="caution">
    <text evidence="1">The sequence shown here is derived from an EMBL/GenBank/DDBJ whole genome shotgun (WGS) entry which is preliminary data.</text>
</comment>
<sequence length="139" mass="15212">MFYSPSRTFIANIFSLSPLSSVGTGQPSTEDLQFSNMNSGLPISARQLNLLLRVYSNFAHLALSGYSFVTLKDCTWSSYSAMQFLKSLWNWSNLSLSLATSLPATTPFCSKACLSRYSMASFGSCTVTKPLHRAGPLSQ</sequence>
<dbReference type="EMBL" id="RRYP01019063">
    <property type="protein sequence ID" value="TNV73372.1"/>
    <property type="molecule type" value="Genomic_DNA"/>
</dbReference>
<evidence type="ECO:0000313" key="1">
    <source>
        <dbReference type="EMBL" id="TNV73372.1"/>
    </source>
</evidence>
<protein>
    <submittedName>
        <fullName evidence="1">Uncharacterized protein</fullName>
    </submittedName>
</protein>